<reference evidence="3" key="1">
    <citation type="submission" date="2010-07" db="EMBL/GenBank/DDBJ databases">
        <title>The genome sequence of Gaeumannomyces graminis var. tritici strain R3-111a-1.</title>
        <authorList>
            <consortium name="The Broad Institute Genome Sequencing Platform"/>
            <person name="Ma L.-J."/>
            <person name="Dead R."/>
            <person name="Young S."/>
            <person name="Zeng Q."/>
            <person name="Koehrsen M."/>
            <person name="Alvarado L."/>
            <person name="Berlin A."/>
            <person name="Chapman S.B."/>
            <person name="Chen Z."/>
            <person name="Freedman E."/>
            <person name="Gellesch M."/>
            <person name="Goldberg J."/>
            <person name="Griggs A."/>
            <person name="Gujja S."/>
            <person name="Heilman E.R."/>
            <person name="Heiman D."/>
            <person name="Hepburn T."/>
            <person name="Howarth C."/>
            <person name="Jen D."/>
            <person name="Larson L."/>
            <person name="Mehta T."/>
            <person name="Neiman D."/>
            <person name="Pearson M."/>
            <person name="Roberts A."/>
            <person name="Saif S."/>
            <person name="Shea T."/>
            <person name="Shenoy N."/>
            <person name="Sisk P."/>
            <person name="Stolte C."/>
            <person name="Sykes S."/>
            <person name="Walk T."/>
            <person name="White J."/>
            <person name="Yandava C."/>
            <person name="Haas B."/>
            <person name="Nusbaum C."/>
            <person name="Birren B."/>
        </authorList>
    </citation>
    <scope>NUCLEOTIDE SEQUENCE [LARGE SCALE GENOMIC DNA]</scope>
    <source>
        <strain evidence="3">R3-111a-1</strain>
    </source>
</reference>
<evidence type="ECO:0000313" key="2">
    <source>
        <dbReference type="EnsemblFungi" id="EJT68271"/>
    </source>
</evidence>
<name>J3PKT5_GAET3</name>
<reference evidence="2" key="5">
    <citation type="submission" date="2018-04" db="UniProtKB">
        <authorList>
            <consortium name="EnsemblFungi"/>
        </authorList>
    </citation>
    <scope>IDENTIFICATION</scope>
    <source>
        <strain evidence="2">R3-111a-1</strain>
    </source>
</reference>
<proteinExistence type="predicted"/>
<dbReference type="EMBL" id="GL385549">
    <property type="protein sequence ID" value="EJT68271.1"/>
    <property type="molecule type" value="Genomic_DNA"/>
</dbReference>
<dbReference type="RefSeq" id="XP_009230344.1">
    <property type="nucleotide sequence ID" value="XM_009232080.1"/>
</dbReference>
<keyword evidence="3" id="KW-1185">Reference proteome</keyword>
<gene>
    <name evidence="2" type="primary">20354610</name>
    <name evidence="1" type="ORF">GGTG_14152</name>
</gene>
<organism evidence="1">
    <name type="scientific">Gaeumannomyces tritici (strain R3-111a-1)</name>
    <name type="common">Wheat and barley take-all root rot fungus</name>
    <name type="synonym">Gaeumannomyces graminis var. tritici</name>
    <dbReference type="NCBI Taxonomy" id="644352"/>
    <lineage>
        <taxon>Eukaryota</taxon>
        <taxon>Fungi</taxon>
        <taxon>Dikarya</taxon>
        <taxon>Ascomycota</taxon>
        <taxon>Pezizomycotina</taxon>
        <taxon>Sordariomycetes</taxon>
        <taxon>Sordariomycetidae</taxon>
        <taxon>Magnaporthales</taxon>
        <taxon>Magnaporthaceae</taxon>
        <taxon>Gaeumannomyces</taxon>
    </lineage>
</organism>
<dbReference type="VEuPathDB" id="FungiDB:GGTG_14152"/>
<evidence type="ECO:0000313" key="3">
    <source>
        <dbReference type="Proteomes" id="UP000006039"/>
    </source>
</evidence>
<sequence>MSTQPWAPTGFLDADMVEPFQDKLTNPFDVLDIPNEEVARIKAIGDIDTAGMEASLLVSRQTRSVSLFYEDRLYRGNQQALDGKHYKQLDMTTWKDFLTVGTESPAKVYTRFRALAVFFAGAPRSFFPKRADVPNGPKDMTRPDI</sequence>
<dbReference type="AlphaFoldDB" id="J3PKT5"/>
<dbReference type="Proteomes" id="UP000006039">
    <property type="component" value="Unassembled WGS sequence"/>
</dbReference>
<accession>J3PKT5</accession>
<reference evidence="1" key="2">
    <citation type="submission" date="2010-07" db="EMBL/GenBank/DDBJ databases">
        <authorList>
            <consortium name="The Broad Institute Genome Sequencing Platform"/>
            <consortium name="Broad Institute Genome Sequencing Center for Infectious Disease"/>
            <person name="Ma L.-J."/>
            <person name="Dead R."/>
            <person name="Young S."/>
            <person name="Zeng Q."/>
            <person name="Koehrsen M."/>
            <person name="Alvarado L."/>
            <person name="Berlin A."/>
            <person name="Chapman S.B."/>
            <person name="Chen Z."/>
            <person name="Freedman E."/>
            <person name="Gellesch M."/>
            <person name="Goldberg J."/>
            <person name="Griggs A."/>
            <person name="Gujja S."/>
            <person name="Heilman E.R."/>
            <person name="Heiman D."/>
            <person name="Hepburn T."/>
            <person name="Howarth C."/>
            <person name="Jen D."/>
            <person name="Larson L."/>
            <person name="Mehta T."/>
            <person name="Neiman D."/>
            <person name="Pearson M."/>
            <person name="Roberts A."/>
            <person name="Saif S."/>
            <person name="Shea T."/>
            <person name="Shenoy N."/>
            <person name="Sisk P."/>
            <person name="Stolte C."/>
            <person name="Sykes S."/>
            <person name="Walk T."/>
            <person name="White J."/>
            <person name="Yandava C."/>
            <person name="Haas B."/>
            <person name="Nusbaum C."/>
            <person name="Birren B."/>
        </authorList>
    </citation>
    <scope>NUCLEOTIDE SEQUENCE</scope>
    <source>
        <strain evidence="1">R3-111a-1</strain>
    </source>
</reference>
<dbReference type="EnsemblFungi" id="EJT68271">
    <property type="protein sequence ID" value="EJT68271"/>
    <property type="gene ID" value="GGTG_14152"/>
</dbReference>
<reference evidence="2" key="4">
    <citation type="journal article" date="2015" name="G3 (Bethesda)">
        <title>Genome sequences of three phytopathogenic species of the Magnaporthaceae family of fungi.</title>
        <authorList>
            <person name="Okagaki L.H."/>
            <person name="Nunes C.C."/>
            <person name="Sailsbery J."/>
            <person name="Clay B."/>
            <person name="Brown D."/>
            <person name="John T."/>
            <person name="Oh Y."/>
            <person name="Young N."/>
            <person name="Fitzgerald M."/>
            <person name="Haas B.J."/>
            <person name="Zeng Q."/>
            <person name="Young S."/>
            <person name="Adiconis X."/>
            <person name="Fan L."/>
            <person name="Levin J.Z."/>
            <person name="Mitchell T.K."/>
            <person name="Okubara P.A."/>
            <person name="Farman M.L."/>
            <person name="Kohn L.M."/>
            <person name="Birren B."/>
            <person name="Ma L.-J."/>
            <person name="Dean R.A."/>
        </authorList>
    </citation>
    <scope>NUCLEOTIDE SEQUENCE</scope>
    <source>
        <strain evidence="2">R3-111a-1</strain>
    </source>
</reference>
<dbReference type="HOGENOM" id="CLU_1786962_0_0_1"/>
<dbReference type="GeneID" id="20354610"/>
<evidence type="ECO:0000313" key="1">
    <source>
        <dbReference type="EMBL" id="EJT68271.1"/>
    </source>
</evidence>
<reference evidence="1" key="3">
    <citation type="submission" date="2010-09" db="EMBL/GenBank/DDBJ databases">
        <title>Annotation of Gaeumannomyces graminis var. tritici R3-111a-1.</title>
        <authorList>
            <consortium name="The Broad Institute Genome Sequencing Platform"/>
            <person name="Ma L.-J."/>
            <person name="Dead R."/>
            <person name="Young S.K."/>
            <person name="Zeng Q."/>
            <person name="Gargeya S."/>
            <person name="Fitzgerald M."/>
            <person name="Haas B."/>
            <person name="Abouelleil A."/>
            <person name="Alvarado L."/>
            <person name="Arachchi H.M."/>
            <person name="Berlin A."/>
            <person name="Brown A."/>
            <person name="Chapman S.B."/>
            <person name="Chen Z."/>
            <person name="Dunbar C."/>
            <person name="Freedman E."/>
            <person name="Gearin G."/>
            <person name="Gellesch M."/>
            <person name="Goldberg J."/>
            <person name="Griggs A."/>
            <person name="Gujja S."/>
            <person name="Heiman D."/>
            <person name="Howarth C."/>
            <person name="Larson L."/>
            <person name="Lui A."/>
            <person name="MacDonald P.J.P."/>
            <person name="Mehta T."/>
            <person name="Montmayeur A."/>
            <person name="Murphy C."/>
            <person name="Neiman D."/>
            <person name="Pearson M."/>
            <person name="Priest M."/>
            <person name="Roberts A."/>
            <person name="Saif S."/>
            <person name="Shea T."/>
            <person name="Shenoy N."/>
            <person name="Sisk P."/>
            <person name="Stolte C."/>
            <person name="Sykes S."/>
            <person name="Yandava C."/>
            <person name="Wortman J."/>
            <person name="Nusbaum C."/>
            <person name="Birren B."/>
        </authorList>
    </citation>
    <scope>NUCLEOTIDE SEQUENCE</scope>
    <source>
        <strain evidence="1">R3-111a-1</strain>
    </source>
</reference>
<protein>
    <submittedName>
        <fullName evidence="1 2">Uncharacterized protein</fullName>
    </submittedName>
</protein>